<organism evidence="13 14">
    <name type="scientific">Marinisporobacter balticus</name>
    <dbReference type="NCBI Taxonomy" id="2018667"/>
    <lineage>
        <taxon>Bacteria</taxon>
        <taxon>Bacillati</taxon>
        <taxon>Bacillota</taxon>
        <taxon>Clostridia</taxon>
        <taxon>Peptostreptococcales</taxon>
        <taxon>Thermotaleaceae</taxon>
        <taxon>Marinisporobacter</taxon>
    </lineage>
</organism>
<dbReference type="PANTHER" id="PTHR11669:SF0">
    <property type="entry name" value="PROTEIN STICHEL-LIKE 2"/>
    <property type="match status" value="1"/>
</dbReference>
<evidence type="ECO:0000313" key="13">
    <source>
        <dbReference type="EMBL" id="TCO72649.1"/>
    </source>
</evidence>
<dbReference type="GO" id="GO:0046872">
    <property type="term" value="F:metal ion binding"/>
    <property type="evidence" value="ECO:0007669"/>
    <property type="project" value="UniProtKB-KW"/>
</dbReference>
<dbReference type="EC" id="2.7.7.7" evidence="2"/>
<dbReference type="InterPro" id="IPR001270">
    <property type="entry name" value="ClpA/B"/>
</dbReference>
<evidence type="ECO:0000256" key="11">
    <source>
        <dbReference type="ARBA" id="ARBA00049244"/>
    </source>
</evidence>
<evidence type="ECO:0000259" key="12">
    <source>
        <dbReference type="SMART" id="SM00382"/>
    </source>
</evidence>
<dbReference type="InterPro" id="IPR003593">
    <property type="entry name" value="AAA+_ATPase"/>
</dbReference>
<keyword evidence="9" id="KW-0067">ATP-binding</keyword>
<comment type="similarity">
    <text evidence="1">Belongs to the DnaX/STICHEL family.</text>
</comment>
<keyword evidence="14" id="KW-1185">Reference proteome</keyword>
<dbReference type="InterPro" id="IPR022754">
    <property type="entry name" value="DNA_pol_III_gamma-3"/>
</dbReference>
<dbReference type="Proteomes" id="UP000294919">
    <property type="component" value="Unassembled WGS sequence"/>
</dbReference>
<keyword evidence="3" id="KW-0808">Transferase</keyword>
<dbReference type="SUPFAM" id="SSF48019">
    <property type="entry name" value="post-AAA+ oligomerization domain-like"/>
    <property type="match status" value="1"/>
</dbReference>
<dbReference type="GO" id="GO:0003887">
    <property type="term" value="F:DNA-directed DNA polymerase activity"/>
    <property type="evidence" value="ECO:0007669"/>
    <property type="project" value="UniProtKB-KW"/>
</dbReference>
<comment type="catalytic activity">
    <reaction evidence="11">
        <text>DNA(n) + a 2'-deoxyribonucleoside 5'-triphosphate = DNA(n+1) + diphosphate</text>
        <dbReference type="Rhea" id="RHEA:22508"/>
        <dbReference type="Rhea" id="RHEA-COMP:17339"/>
        <dbReference type="Rhea" id="RHEA-COMP:17340"/>
        <dbReference type="ChEBI" id="CHEBI:33019"/>
        <dbReference type="ChEBI" id="CHEBI:61560"/>
        <dbReference type="ChEBI" id="CHEBI:173112"/>
        <dbReference type="EC" id="2.7.7.7"/>
    </reaction>
</comment>
<keyword evidence="10" id="KW-0239">DNA-directed DNA polymerase</keyword>
<dbReference type="OrthoDB" id="9810148at2"/>
<dbReference type="PANTHER" id="PTHR11669">
    <property type="entry name" value="REPLICATION FACTOR C / DNA POLYMERASE III GAMMA-TAU SUBUNIT"/>
    <property type="match status" value="1"/>
</dbReference>
<protein>
    <recommendedName>
        <fullName evidence="2">DNA-directed DNA polymerase</fullName>
        <ecNumber evidence="2">2.7.7.7</ecNumber>
    </recommendedName>
</protein>
<dbReference type="CDD" id="cd18137">
    <property type="entry name" value="HLD_clamp_pol_III_gamma_tau"/>
    <property type="match status" value="1"/>
</dbReference>
<comment type="caution">
    <text evidence="13">The sequence shown here is derived from an EMBL/GenBank/DDBJ whole genome shotgun (WGS) entry which is preliminary data.</text>
</comment>
<dbReference type="InterPro" id="IPR008921">
    <property type="entry name" value="DNA_pol3_clamp-load_cplx_C"/>
</dbReference>
<dbReference type="SUPFAM" id="SSF52540">
    <property type="entry name" value="P-loop containing nucleoside triphosphate hydrolases"/>
    <property type="match status" value="1"/>
</dbReference>
<evidence type="ECO:0000256" key="6">
    <source>
        <dbReference type="ARBA" id="ARBA00022723"/>
    </source>
</evidence>
<dbReference type="FunFam" id="1.10.8.60:FF:000013">
    <property type="entry name" value="DNA polymerase III subunit gamma/tau"/>
    <property type="match status" value="1"/>
</dbReference>
<keyword evidence="6" id="KW-0479">Metal-binding</keyword>
<evidence type="ECO:0000313" key="14">
    <source>
        <dbReference type="Proteomes" id="UP000294919"/>
    </source>
</evidence>
<keyword evidence="4" id="KW-0548">Nucleotidyltransferase</keyword>
<dbReference type="Gene3D" id="3.40.50.300">
    <property type="entry name" value="P-loop containing nucleotide triphosphate hydrolases"/>
    <property type="match status" value="1"/>
</dbReference>
<dbReference type="Pfam" id="PF12169">
    <property type="entry name" value="DNA_pol3_gamma3"/>
    <property type="match status" value="1"/>
</dbReference>
<name>A0A4R2KP84_9FIRM</name>
<evidence type="ECO:0000256" key="7">
    <source>
        <dbReference type="ARBA" id="ARBA00022741"/>
    </source>
</evidence>
<feature type="domain" description="AAA+ ATPase" evidence="12">
    <location>
        <begin position="37"/>
        <end position="180"/>
    </location>
</feature>
<dbReference type="SMART" id="SM00382">
    <property type="entry name" value="AAA"/>
    <property type="match status" value="1"/>
</dbReference>
<accession>A0A4R2KP84</accession>
<dbReference type="InterPro" id="IPR012763">
    <property type="entry name" value="DNA_pol_III_sug/sutau_N"/>
</dbReference>
<evidence type="ECO:0000256" key="2">
    <source>
        <dbReference type="ARBA" id="ARBA00012417"/>
    </source>
</evidence>
<dbReference type="Gene3D" id="1.10.8.60">
    <property type="match status" value="1"/>
</dbReference>
<dbReference type="Pfam" id="PF20964">
    <property type="entry name" value="DnaX_C"/>
    <property type="match status" value="1"/>
</dbReference>
<evidence type="ECO:0000256" key="10">
    <source>
        <dbReference type="ARBA" id="ARBA00022932"/>
    </source>
</evidence>
<dbReference type="Pfam" id="PF22608">
    <property type="entry name" value="DNAX_ATPase_lid"/>
    <property type="match status" value="1"/>
</dbReference>
<keyword evidence="8" id="KW-0862">Zinc</keyword>
<keyword evidence="7" id="KW-0547">Nucleotide-binding</keyword>
<gene>
    <name evidence="13" type="ORF">EV214_11711</name>
</gene>
<evidence type="ECO:0000256" key="3">
    <source>
        <dbReference type="ARBA" id="ARBA00022679"/>
    </source>
</evidence>
<dbReference type="EMBL" id="SLWV01000017">
    <property type="protein sequence ID" value="TCO72649.1"/>
    <property type="molecule type" value="Genomic_DNA"/>
</dbReference>
<sequence length="543" mass="61894">MGYVAIYRKWRPKVFEDVVGQDHITQTLRNQIKNDNIAHAYLFCGTRGTGKTSTAKILARAVNCLNPDDHNNPCNTCEICTGIQHESIMDVVEIDAASNNGVDDIRELRENVKYPPTKGRYKVYIIDEVHMLSTGAFNALLKTLEDPPYYVIFILATTEPHKIPATILSRCQRFDFKRVTEEDIVKRMSYICGQMRIKVEERGLKLIARNADGALRDALSILDQCVSFGVGEITYKDVIDILGVVSDSFLFSLVDYIVDRDVKNAIELIEELVASGKDIQQFIKDMIEHYRNLMMTKVSKELKGLINLSEENIERLMTQGKNVQMNTIMRTIRELSQTSVDAKWATQPRILLEVAVIKLCQPMMDQSVEGLIERIEILEKRIRSGEINIQKHGAEEKNKEEKDIKQENSINEKTPKQKFTPANFDGLKKGWNQILQVIKKRKISIYAVLIEGQLVKVEKNVLVVSFKSGFGFHKEAVAKSPYKEFVESVIAEMVGQKVHLKCVMEDELENLPVEEKKDSSQEDMEAKKIIEMFGEGLVEILED</sequence>
<dbReference type="Gene3D" id="1.20.272.10">
    <property type="match status" value="1"/>
</dbReference>
<evidence type="ECO:0000256" key="9">
    <source>
        <dbReference type="ARBA" id="ARBA00022840"/>
    </source>
</evidence>
<dbReference type="RefSeq" id="WP_132246025.1">
    <property type="nucleotide sequence ID" value="NZ_SLWV01000017.1"/>
</dbReference>
<evidence type="ECO:0000256" key="1">
    <source>
        <dbReference type="ARBA" id="ARBA00006360"/>
    </source>
</evidence>
<dbReference type="GO" id="GO:0009360">
    <property type="term" value="C:DNA polymerase III complex"/>
    <property type="evidence" value="ECO:0007669"/>
    <property type="project" value="InterPro"/>
</dbReference>
<evidence type="ECO:0000256" key="8">
    <source>
        <dbReference type="ARBA" id="ARBA00022833"/>
    </source>
</evidence>
<keyword evidence="5" id="KW-0235">DNA replication</keyword>
<dbReference type="GO" id="GO:0005524">
    <property type="term" value="F:ATP binding"/>
    <property type="evidence" value="ECO:0007669"/>
    <property type="project" value="UniProtKB-KW"/>
</dbReference>
<evidence type="ECO:0000256" key="5">
    <source>
        <dbReference type="ARBA" id="ARBA00022705"/>
    </source>
</evidence>
<dbReference type="GO" id="GO:0003677">
    <property type="term" value="F:DNA binding"/>
    <property type="evidence" value="ECO:0007669"/>
    <property type="project" value="InterPro"/>
</dbReference>
<dbReference type="InterPro" id="IPR048448">
    <property type="entry name" value="DnaX-like_C"/>
</dbReference>
<reference evidence="13 14" key="1">
    <citation type="submission" date="2019-03" db="EMBL/GenBank/DDBJ databases">
        <title>Genomic Encyclopedia of Type Strains, Phase IV (KMG-IV): sequencing the most valuable type-strain genomes for metagenomic binning, comparative biology and taxonomic classification.</title>
        <authorList>
            <person name="Goeker M."/>
        </authorList>
    </citation>
    <scope>NUCLEOTIDE SEQUENCE [LARGE SCALE GENOMIC DNA]</scope>
    <source>
        <strain evidence="13 14">DSM 102940</strain>
    </source>
</reference>
<proteinExistence type="inferred from homology"/>
<dbReference type="NCBIfam" id="TIGR02397">
    <property type="entry name" value="dnaX_nterm"/>
    <property type="match status" value="1"/>
</dbReference>
<dbReference type="FunFam" id="3.40.50.300:FF:000014">
    <property type="entry name" value="DNA polymerase III subunit gamma/tau"/>
    <property type="match status" value="1"/>
</dbReference>
<dbReference type="AlphaFoldDB" id="A0A4R2KP84"/>
<evidence type="ECO:0000256" key="4">
    <source>
        <dbReference type="ARBA" id="ARBA00022695"/>
    </source>
</evidence>
<dbReference type="InterPro" id="IPR045085">
    <property type="entry name" value="HLD_clamp_pol_III_gamma_tau"/>
</dbReference>
<dbReference type="InterPro" id="IPR027417">
    <property type="entry name" value="P-loop_NTPase"/>
</dbReference>
<dbReference type="PRINTS" id="PR00300">
    <property type="entry name" value="CLPPROTEASEA"/>
</dbReference>
<dbReference type="NCBIfam" id="NF004046">
    <property type="entry name" value="PRK05563.1"/>
    <property type="match status" value="1"/>
</dbReference>
<dbReference type="GO" id="GO:0006261">
    <property type="term" value="P:DNA-templated DNA replication"/>
    <property type="evidence" value="ECO:0007669"/>
    <property type="project" value="TreeGrafter"/>
</dbReference>
<dbReference type="CDD" id="cd00009">
    <property type="entry name" value="AAA"/>
    <property type="match status" value="1"/>
</dbReference>
<dbReference type="Pfam" id="PF13177">
    <property type="entry name" value="DNA_pol3_delta2"/>
    <property type="match status" value="1"/>
</dbReference>
<dbReference type="InterPro" id="IPR050238">
    <property type="entry name" value="DNA_Rep/Repair_Clamp_Loader"/>
</dbReference>